<dbReference type="KEGG" id="mbry:B1812_07420"/>
<dbReference type="Proteomes" id="UP000193978">
    <property type="component" value="Chromosome"/>
</dbReference>
<evidence type="ECO:0000313" key="2">
    <source>
        <dbReference type="Proteomes" id="UP000193978"/>
    </source>
</evidence>
<dbReference type="EMBL" id="CP019948">
    <property type="protein sequence ID" value="ARN80932.1"/>
    <property type="molecule type" value="Genomic_DNA"/>
</dbReference>
<protein>
    <submittedName>
        <fullName evidence="1">Uncharacterized protein</fullName>
    </submittedName>
</protein>
<keyword evidence="2" id="KW-1185">Reference proteome</keyword>
<reference evidence="1 2" key="1">
    <citation type="submission" date="2017-02" db="EMBL/GenBank/DDBJ databases">
        <authorList>
            <person name="Peterson S.W."/>
        </authorList>
    </citation>
    <scope>NUCLEOTIDE SEQUENCE [LARGE SCALE GENOMIC DNA]</scope>
    <source>
        <strain evidence="1 2">S285</strain>
    </source>
</reference>
<proteinExistence type="predicted"/>
<sequence length="64" mass="6989">MKGPVRFKQGDVSKALKAASAAGHSVERFEIGPDGRIIVFIGEPEQPAESSIDNELSRILERRP</sequence>
<evidence type="ECO:0000313" key="1">
    <source>
        <dbReference type="EMBL" id="ARN80932.1"/>
    </source>
</evidence>
<dbReference type="AlphaFoldDB" id="A0A1W6MTP4"/>
<gene>
    <name evidence="1" type="ORF">B1812_07420</name>
</gene>
<dbReference type="STRING" id="655015.B1812_07420"/>
<organism evidence="1 2">
    <name type="scientific">Methylocystis bryophila</name>
    <dbReference type="NCBI Taxonomy" id="655015"/>
    <lineage>
        <taxon>Bacteria</taxon>
        <taxon>Pseudomonadati</taxon>
        <taxon>Pseudomonadota</taxon>
        <taxon>Alphaproteobacteria</taxon>
        <taxon>Hyphomicrobiales</taxon>
        <taxon>Methylocystaceae</taxon>
        <taxon>Methylocystis</taxon>
    </lineage>
</organism>
<name>A0A1W6MTP4_9HYPH</name>
<accession>A0A1W6MTP4</accession>